<evidence type="ECO:0000313" key="1">
    <source>
        <dbReference type="EMBL" id="GEM69220.1"/>
    </source>
</evidence>
<comment type="caution">
    <text evidence="1">The sequence shown here is derived from an EMBL/GenBank/DDBJ whole genome shotgun (WGS) entry which is preliminary data.</text>
</comment>
<reference evidence="1 2" key="1">
    <citation type="submission" date="2019-07" db="EMBL/GenBank/DDBJ databases">
        <title>Whole genome shotgun sequence of Sphingobacterium mizutaii NBRC 14946.</title>
        <authorList>
            <person name="Hosoyama A."/>
            <person name="Uohara A."/>
            <person name="Ohji S."/>
            <person name="Ichikawa N."/>
        </authorList>
    </citation>
    <scope>NUCLEOTIDE SEQUENCE [LARGE SCALE GENOMIC DNA]</scope>
    <source>
        <strain evidence="1 2">NBRC 14946</strain>
    </source>
</reference>
<protein>
    <recommendedName>
        <fullName evidence="3">Lipocalin-like domain-containing protein</fullName>
    </recommendedName>
</protein>
<dbReference type="Proteomes" id="UP000321676">
    <property type="component" value="Unassembled WGS sequence"/>
</dbReference>
<evidence type="ECO:0000313" key="2">
    <source>
        <dbReference type="Proteomes" id="UP000321676"/>
    </source>
</evidence>
<name>A0ABQ0W9C8_9SPHI</name>
<dbReference type="EMBL" id="BJXH01000032">
    <property type="protein sequence ID" value="GEM69220.1"/>
    <property type="molecule type" value="Genomic_DNA"/>
</dbReference>
<proteinExistence type="predicted"/>
<dbReference type="RefSeq" id="WP_093097177.1">
    <property type="nucleotide sequence ID" value="NZ_BJXH01000032.1"/>
</dbReference>
<organism evidence="1 2">
    <name type="scientific">Sphingobacterium mizutaii NBRC 14946 = DSM 11724</name>
    <dbReference type="NCBI Taxonomy" id="1220576"/>
    <lineage>
        <taxon>Bacteria</taxon>
        <taxon>Pseudomonadati</taxon>
        <taxon>Bacteroidota</taxon>
        <taxon>Sphingobacteriia</taxon>
        <taxon>Sphingobacteriales</taxon>
        <taxon>Sphingobacteriaceae</taxon>
        <taxon>Sphingobacterium</taxon>
    </lineage>
</organism>
<dbReference type="PROSITE" id="PS51257">
    <property type="entry name" value="PROKAR_LIPOPROTEIN"/>
    <property type="match status" value="1"/>
</dbReference>
<evidence type="ECO:0008006" key="3">
    <source>
        <dbReference type="Google" id="ProtNLM"/>
    </source>
</evidence>
<gene>
    <name evidence="1" type="ORF">SMI01S_28260</name>
</gene>
<keyword evidence="2" id="KW-1185">Reference proteome</keyword>
<accession>A0ABQ0W9C8</accession>
<sequence length="132" mass="14255">MKKQLHFMLFIALGLIGTTSCSKDSNLKPIDAVGSYQGDLSIHLSTGKFTSYDNSIVTVTQVGEGQLKFTTNPASGSVSETFDVYEQNGTMSNDDDDPKGVFVYIKDENSLSVSTLGSKATKQILFTGKKIN</sequence>